<keyword evidence="3" id="KW-1185">Reference proteome</keyword>
<keyword evidence="1" id="KW-0472">Membrane</keyword>
<keyword evidence="1" id="KW-1133">Transmembrane helix</keyword>
<comment type="caution">
    <text evidence="2">The sequence shown here is derived from an EMBL/GenBank/DDBJ whole genome shotgun (WGS) entry which is preliminary data.</text>
</comment>
<proteinExistence type="predicted"/>
<sequence>MKVSESLSGVKFLLSRWATPRELPPQLTWKYAHEPELLEWRIKARNYNTTIANGLLVVMLTIVFGLALYQYHTSVFEPGFSKAMIYILFFFVISTPAVCMTQQRMNFAYRFTASGAEFCKWKIFPEWTLTFFEGVGSIYGDCIYVHG</sequence>
<evidence type="ECO:0000256" key="1">
    <source>
        <dbReference type="SAM" id="Phobius"/>
    </source>
</evidence>
<feature type="transmembrane region" description="Helical" evidence="1">
    <location>
        <begin position="51"/>
        <end position="71"/>
    </location>
</feature>
<evidence type="ECO:0000313" key="2">
    <source>
        <dbReference type="EMBL" id="NES11407.1"/>
    </source>
</evidence>
<protein>
    <submittedName>
        <fullName evidence="2">Uncharacterized protein</fullName>
    </submittedName>
</protein>
<dbReference type="EMBL" id="JAAHBT010000246">
    <property type="protein sequence ID" value="NES11407.1"/>
    <property type="molecule type" value="Genomic_DNA"/>
</dbReference>
<accession>A0A6I5RTN7</accession>
<reference evidence="2 3" key="1">
    <citation type="submission" date="2020-02" db="EMBL/GenBank/DDBJ databases">
        <title>Broccoli isolated Pseudomonas sp.</title>
        <authorList>
            <person name="Fujikawa T."/>
            <person name="Sawada H."/>
        </authorList>
    </citation>
    <scope>NUCLEOTIDE SEQUENCE [LARGE SCALE GENOMIC DNA]</scope>
    <source>
        <strain evidence="2 3">JCM 32154</strain>
    </source>
</reference>
<evidence type="ECO:0000313" key="3">
    <source>
        <dbReference type="Proteomes" id="UP000471751"/>
    </source>
</evidence>
<gene>
    <name evidence="2" type="ORF">G3O07_19300</name>
</gene>
<dbReference type="Proteomes" id="UP000471751">
    <property type="component" value="Unassembled WGS sequence"/>
</dbReference>
<feature type="transmembrane region" description="Helical" evidence="1">
    <location>
        <begin position="83"/>
        <end position="101"/>
    </location>
</feature>
<organism evidence="2 3">
    <name type="scientific">Pseudomonas laurentiana</name>
    <dbReference type="NCBI Taxonomy" id="2364649"/>
    <lineage>
        <taxon>Bacteria</taxon>
        <taxon>Pseudomonadati</taxon>
        <taxon>Pseudomonadota</taxon>
        <taxon>Gammaproteobacteria</taxon>
        <taxon>Pseudomonadales</taxon>
        <taxon>Pseudomonadaceae</taxon>
        <taxon>Pseudomonas</taxon>
    </lineage>
</organism>
<keyword evidence="1" id="KW-0812">Transmembrane</keyword>
<name>A0A6I5RTN7_9PSED</name>
<dbReference type="AlphaFoldDB" id="A0A6I5RTN7"/>